<evidence type="ECO:0000313" key="4">
    <source>
        <dbReference type="EMBL" id="GIH76859.1"/>
    </source>
</evidence>
<dbReference type="GO" id="GO:0071949">
    <property type="term" value="F:FAD binding"/>
    <property type="evidence" value="ECO:0007669"/>
    <property type="project" value="InterPro"/>
</dbReference>
<evidence type="ECO:0000313" key="5">
    <source>
        <dbReference type="Proteomes" id="UP000616724"/>
    </source>
</evidence>
<proteinExistence type="predicted"/>
<name>A0A8J3RKZ8_9ACTN</name>
<dbReference type="InterPro" id="IPR036188">
    <property type="entry name" value="FAD/NAD-bd_sf"/>
</dbReference>
<dbReference type="GO" id="GO:0004497">
    <property type="term" value="F:monooxygenase activity"/>
    <property type="evidence" value="ECO:0007669"/>
    <property type="project" value="UniProtKB-KW"/>
</dbReference>
<dbReference type="Gene3D" id="3.50.50.60">
    <property type="entry name" value="FAD/NAD(P)-binding domain"/>
    <property type="match status" value="1"/>
</dbReference>
<evidence type="ECO:0000259" key="3">
    <source>
        <dbReference type="Pfam" id="PF01494"/>
    </source>
</evidence>
<dbReference type="SUPFAM" id="SSF51905">
    <property type="entry name" value="FAD/NAD(P)-binding domain"/>
    <property type="match status" value="1"/>
</dbReference>
<dbReference type="AlphaFoldDB" id="A0A8J3RKZ8"/>
<organism evidence="4 5">
    <name type="scientific">Planobispora longispora</name>
    <dbReference type="NCBI Taxonomy" id="28887"/>
    <lineage>
        <taxon>Bacteria</taxon>
        <taxon>Bacillati</taxon>
        <taxon>Actinomycetota</taxon>
        <taxon>Actinomycetes</taxon>
        <taxon>Streptosporangiales</taxon>
        <taxon>Streptosporangiaceae</taxon>
        <taxon>Planobispora</taxon>
    </lineage>
</organism>
<dbReference type="InterPro" id="IPR050493">
    <property type="entry name" value="FAD-dep_Monooxygenase_BioMet"/>
</dbReference>
<evidence type="ECO:0000256" key="1">
    <source>
        <dbReference type="ARBA" id="ARBA00023002"/>
    </source>
</evidence>
<keyword evidence="1" id="KW-0560">Oxidoreductase</keyword>
<keyword evidence="5" id="KW-1185">Reference proteome</keyword>
<dbReference type="Pfam" id="PF01494">
    <property type="entry name" value="FAD_binding_3"/>
    <property type="match status" value="1"/>
</dbReference>
<protein>
    <submittedName>
        <fullName evidence="4">Salicylate hydroxylase</fullName>
    </submittedName>
</protein>
<dbReference type="PANTHER" id="PTHR13789">
    <property type="entry name" value="MONOOXYGENASE"/>
    <property type="match status" value="1"/>
</dbReference>
<dbReference type="Proteomes" id="UP000616724">
    <property type="component" value="Unassembled WGS sequence"/>
</dbReference>
<dbReference type="EMBL" id="BOOH01000023">
    <property type="protein sequence ID" value="GIH76859.1"/>
    <property type="molecule type" value="Genomic_DNA"/>
</dbReference>
<dbReference type="InterPro" id="IPR002938">
    <property type="entry name" value="FAD-bd"/>
</dbReference>
<comment type="caution">
    <text evidence="4">The sequence shown here is derived from an EMBL/GenBank/DDBJ whole genome shotgun (WGS) entry which is preliminary data.</text>
</comment>
<accession>A0A8J3RKZ8</accession>
<feature type="domain" description="FAD-binding" evidence="3">
    <location>
        <begin position="2"/>
        <end position="339"/>
    </location>
</feature>
<sequence>MRVLVIGAGVGGLAAARGLLAAGHHVEVFEKAPAPRTSGAALTLWSNGSGILAELGVSLDGAGSPIEILEQREAAGRRLLRVDVARAARRYGRPHVSLPRRRLIERLADGLPGGTVSFGRACTGMTHDESGVVAHFADGGDATGDVLVGADGHRSAVRRRLWGADPAEPSGWATWQGLSRIPIGVTGGREGLLIVGREGVCGLMPAGEGLLQWWFDRRWEPGEPARASAADDLRRRFGHWAAPVPDVLAAIGDEEIEFFPHHRHRVPRVWGRGRGTLVGDAAHTMPPTQAQGANQALEDAWALTRALRDVAGHDLTELTDALRRYERGRSTRAARVTRAAGAESTDKYRPNLSRLLPDRLAGWAYTRWLGLISDYLAAGAGGR</sequence>
<reference evidence="4 5" key="1">
    <citation type="submission" date="2021-01" db="EMBL/GenBank/DDBJ databases">
        <title>Whole genome shotgun sequence of Planobispora longispora NBRC 13918.</title>
        <authorList>
            <person name="Komaki H."/>
            <person name="Tamura T."/>
        </authorList>
    </citation>
    <scope>NUCLEOTIDE SEQUENCE [LARGE SCALE GENOMIC DNA]</scope>
    <source>
        <strain evidence="4 5">NBRC 13918</strain>
    </source>
</reference>
<evidence type="ECO:0000256" key="2">
    <source>
        <dbReference type="ARBA" id="ARBA00023033"/>
    </source>
</evidence>
<keyword evidence="2" id="KW-0503">Monooxygenase</keyword>
<dbReference type="PANTHER" id="PTHR13789:SF309">
    <property type="entry name" value="PUTATIVE (AFU_ORTHOLOGUE AFUA_6G14510)-RELATED"/>
    <property type="match status" value="1"/>
</dbReference>
<gene>
    <name evidence="4" type="ORF">Plo01_32880</name>
</gene>
<dbReference type="RefSeq" id="WP_203891442.1">
    <property type="nucleotide sequence ID" value="NZ_BOOH01000023.1"/>
</dbReference>
<dbReference type="PRINTS" id="PR00420">
    <property type="entry name" value="RNGMNOXGNASE"/>
</dbReference>